<evidence type="ECO:0000313" key="1">
    <source>
        <dbReference type="EMBL" id="GBP28832.1"/>
    </source>
</evidence>
<gene>
    <name evidence="1" type="ORF">EVAR_24508_1</name>
</gene>
<evidence type="ECO:0000313" key="2">
    <source>
        <dbReference type="Proteomes" id="UP000299102"/>
    </source>
</evidence>
<name>A0A4C1US78_EUMVA</name>
<proteinExistence type="predicted"/>
<comment type="caution">
    <text evidence="1">The sequence shown here is derived from an EMBL/GenBank/DDBJ whole genome shotgun (WGS) entry which is preliminary data.</text>
</comment>
<sequence length="87" mass="9571">MDVLPPQTLFIEARNTVTLQPHNGRNQIASATPATSTGPPADIAICAGRPGEHLSWKQSQFPTVMIMSPFSFSSAKYCKSYRRLSFD</sequence>
<organism evidence="1 2">
    <name type="scientific">Eumeta variegata</name>
    <name type="common">Bagworm moth</name>
    <name type="synonym">Eumeta japonica</name>
    <dbReference type="NCBI Taxonomy" id="151549"/>
    <lineage>
        <taxon>Eukaryota</taxon>
        <taxon>Metazoa</taxon>
        <taxon>Ecdysozoa</taxon>
        <taxon>Arthropoda</taxon>
        <taxon>Hexapoda</taxon>
        <taxon>Insecta</taxon>
        <taxon>Pterygota</taxon>
        <taxon>Neoptera</taxon>
        <taxon>Endopterygota</taxon>
        <taxon>Lepidoptera</taxon>
        <taxon>Glossata</taxon>
        <taxon>Ditrysia</taxon>
        <taxon>Tineoidea</taxon>
        <taxon>Psychidae</taxon>
        <taxon>Oiketicinae</taxon>
        <taxon>Eumeta</taxon>
    </lineage>
</organism>
<reference evidence="1 2" key="1">
    <citation type="journal article" date="2019" name="Commun. Biol.">
        <title>The bagworm genome reveals a unique fibroin gene that provides high tensile strength.</title>
        <authorList>
            <person name="Kono N."/>
            <person name="Nakamura H."/>
            <person name="Ohtoshi R."/>
            <person name="Tomita M."/>
            <person name="Numata K."/>
            <person name="Arakawa K."/>
        </authorList>
    </citation>
    <scope>NUCLEOTIDE SEQUENCE [LARGE SCALE GENOMIC DNA]</scope>
</reference>
<accession>A0A4C1US78</accession>
<keyword evidence="2" id="KW-1185">Reference proteome</keyword>
<dbReference type="Proteomes" id="UP000299102">
    <property type="component" value="Unassembled WGS sequence"/>
</dbReference>
<protein>
    <submittedName>
        <fullName evidence="1">Uncharacterized protein</fullName>
    </submittedName>
</protein>
<dbReference type="AlphaFoldDB" id="A0A4C1US78"/>
<dbReference type="EMBL" id="BGZK01000212">
    <property type="protein sequence ID" value="GBP28832.1"/>
    <property type="molecule type" value="Genomic_DNA"/>
</dbReference>